<accession>A0A4R6VHP4</accession>
<keyword evidence="2" id="KW-1185">Reference proteome</keyword>
<dbReference type="RefSeq" id="WP_133826795.1">
    <property type="nucleotide sequence ID" value="NZ_BAABHR010000011.1"/>
</dbReference>
<dbReference type="OrthoDB" id="8438314at2"/>
<organism evidence="1 2">
    <name type="scientific">Actinomycetospora succinea</name>
    <dbReference type="NCBI Taxonomy" id="663603"/>
    <lineage>
        <taxon>Bacteria</taxon>
        <taxon>Bacillati</taxon>
        <taxon>Actinomycetota</taxon>
        <taxon>Actinomycetes</taxon>
        <taxon>Pseudonocardiales</taxon>
        <taxon>Pseudonocardiaceae</taxon>
        <taxon>Actinomycetospora</taxon>
    </lineage>
</organism>
<protein>
    <recommendedName>
        <fullName evidence="3">XRE family transcriptional regulator</fullName>
    </recommendedName>
</protein>
<name>A0A4R6VHP4_9PSEU</name>
<evidence type="ECO:0000313" key="2">
    <source>
        <dbReference type="Proteomes" id="UP000295705"/>
    </source>
</evidence>
<gene>
    <name evidence="1" type="ORF">EV188_103494</name>
</gene>
<dbReference type="Proteomes" id="UP000295705">
    <property type="component" value="Unassembled WGS sequence"/>
</dbReference>
<dbReference type="EMBL" id="SNYO01000003">
    <property type="protein sequence ID" value="TDQ60990.1"/>
    <property type="molecule type" value="Genomic_DNA"/>
</dbReference>
<proteinExistence type="predicted"/>
<comment type="caution">
    <text evidence="1">The sequence shown here is derived from an EMBL/GenBank/DDBJ whole genome shotgun (WGS) entry which is preliminary data.</text>
</comment>
<evidence type="ECO:0000313" key="1">
    <source>
        <dbReference type="EMBL" id="TDQ60990.1"/>
    </source>
</evidence>
<dbReference type="AlphaFoldDB" id="A0A4R6VHP4"/>
<sequence length="247" mass="27695">MANERLRDALMHAGHSTATAADQVGVDAKTVERWLTQDRVPYPRHRGALAALVDRSESYLWPDAVPAQRQKKAATSEIVETFPHRSDVPLHLWDDLLQRSSERIDVLVHAGQFLHERAGFISTVKAKAESGVDVRIAFGAPESTATELRSTEEKLGPGVLGARIRYGLASYRPLLHTAGVEFRFHETTLYNSIFRFDDEMIVNMHVFGVPGPHAPAMHLRKLAAGDVFDTYERSFVDVWELSKPAEW</sequence>
<reference evidence="1 2" key="1">
    <citation type="submission" date="2019-03" db="EMBL/GenBank/DDBJ databases">
        <title>Genomic Encyclopedia of Type Strains, Phase IV (KMG-IV): sequencing the most valuable type-strain genomes for metagenomic binning, comparative biology and taxonomic classification.</title>
        <authorList>
            <person name="Goeker M."/>
        </authorList>
    </citation>
    <scope>NUCLEOTIDE SEQUENCE [LARGE SCALE GENOMIC DNA]</scope>
    <source>
        <strain evidence="1 2">DSM 45775</strain>
    </source>
</reference>
<evidence type="ECO:0008006" key="3">
    <source>
        <dbReference type="Google" id="ProtNLM"/>
    </source>
</evidence>